<feature type="domain" description="N-acetyltransferase" evidence="1">
    <location>
        <begin position="4"/>
        <end position="155"/>
    </location>
</feature>
<name>A0A7J5APG0_9FLAO</name>
<reference evidence="2 3" key="1">
    <citation type="submission" date="2019-09" db="EMBL/GenBank/DDBJ databases">
        <authorList>
            <person name="Cao W.R."/>
        </authorList>
    </citation>
    <scope>NUCLEOTIDE SEQUENCE [LARGE SCALE GENOMIC DNA]</scope>
    <source>
        <strain evidence="3">a4</strain>
    </source>
</reference>
<organism evidence="2 3">
    <name type="scientific">Tenacibaculum aiptasiae</name>
    <dbReference type="NCBI Taxonomy" id="426481"/>
    <lineage>
        <taxon>Bacteria</taxon>
        <taxon>Pseudomonadati</taxon>
        <taxon>Bacteroidota</taxon>
        <taxon>Flavobacteriia</taxon>
        <taxon>Flavobacteriales</taxon>
        <taxon>Flavobacteriaceae</taxon>
        <taxon>Tenacibaculum</taxon>
    </lineage>
</organism>
<keyword evidence="3" id="KW-1185">Reference proteome</keyword>
<sequence>MKFITRSKLSTTEKLEIFELWNNEYPEKLSYATIDEFDQYLQNLLGQSHILLVDKNEKIRGWYFDFERDNERWFVIILDSSVHGHGFGTKILDLAKQKEKELNGWVVDHNLDKKKNGDLYNSPLNFYLKNGFKKLAKNRLELEKISAVKIKWSRIN</sequence>
<evidence type="ECO:0000259" key="1">
    <source>
        <dbReference type="PROSITE" id="PS51186"/>
    </source>
</evidence>
<dbReference type="Proteomes" id="UP000467305">
    <property type="component" value="Unassembled WGS sequence"/>
</dbReference>
<dbReference type="Gene3D" id="3.40.630.30">
    <property type="match status" value="1"/>
</dbReference>
<proteinExistence type="predicted"/>
<dbReference type="RefSeq" id="WP_150898708.1">
    <property type="nucleotide sequence ID" value="NZ_WAAU01000008.1"/>
</dbReference>
<evidence type="ECO:0000313" key="2">
    <source>
        <dbReference type="EMBL" id="KAB1159489.1"/>
    </source>
</evidence>
<accession>A0A7J5APG0</accession>
<dbReference type="SUPFAM" id="SSF55729">
    <property type="entry name" value="Acyl-CoA N-acyltransferases (Nat)"/>
    <property type="match status" value="1"/>
</dbReference>
<dbReference type="PROSITE" id="PS51186">
    <property type="entry name" value="GNAT"/>
    <property type="match status" value="1"/>
</dbReference>
<dbReference type="GO" id="GO:0016747">
    <property type="term" value="F:acyltransferase activity, transferring groups other than amino-acyl groups"/>
    <property type="evidence" value="ECO:0007669"/>
    <property type="project" value="InterPro"/>
</dbReference>
<keyword evidence="2" id="KW-0808">Transferase</keyword>
<comment type="caution">
    <text evidence="2">The sequence shown here is derived from an EMBL/GenBank/DDBJ whole genome shotgun (WGS) entry which is preliminary data.</text>
</comment>
<dbReference type="InterPro" id="IPR016181">
    <property type="entry name" value="Acyl_CoA_acyltransferase"/>
</dbReference>
<evidence type="ECO:0000313" key="3">
    <source>
        <dbReference type="Proteomes" id="UP000467305"/>
    </source>
</evidence>
<dbReference type="AlphaFoldDB" id="A0A7J5APG0"/>
<dbReference type="EMBL" id="WAAU01000008">
    <property type="protein sequence ID" value="KAB1159489.1"/>
    <property type="molecule type" value="Genomic_DNA"/>
</dbReference>
<dbReference type="InterPro" id="IPR000182">
    <property type="entry name" value="GNAT_dom"/>
</dbReference>
<protein>
    <submittedName>
        <fullName evidence="2">GNAT family N-acetyltransferase</fullName>
    </submittedName>
</protein>
<gene>
    <name evidence="2" type="ORF">F7018_04030</name>
</gene>
<dbReference type="OrthoDB" id="1073140at2"/>